<dbReference type="GO" id="GO:0016020">
    <property type="term" value="C:membrane"/>
    <property type="evidence" value="ECO:0007669"/>
    <property type="project" value="UniProtKB-SubCell"/>
</dbReference>
<keyword evidence="4 7" id="KW-0472">Membrane</keyword>
<evidence type="ECO:0000313" key="10">
    <source>
        <dbReference type="Proteomes" id="UP000075243"/>
    </source>
</evidence>
<dbReference type="PANTHER" id="PTHR31422">
    <property type="entry name" value="BNAANNG28530D PROTEIN"/>
    <property type="match status" value="1"/>
</dbReference>
<feature type="coiled-coil region" evidence="5">
    <location>
        <begin position="177"/>
        <end position="211"/>
    </location>
</feature>
<dbReference type="Gramene" id="C.cajan_17146.t">
    <property type="protein sequence ID" value="C.cajan_17146.t"/>
    <property type="gene ID" value="C.cajan_17146"/>
</dbReference>
<evidence type="ECO:0000256" key="6">
    <source>
        <dbReference type="SAM" id="MobiDB-lite"/>
    </source>
</evidence>
<evidence type="ECO:0000313" key="9">
    <source>
        <dbReference type="EMBL" id="KYP63090.1"/>
    </source>
</evidence>
<dbReference type="InterPro" id="IPR007656">
    <property type="entry name" value="GTD-bd"/>
</dbReference>
<evidence type="ECO:0000256" key="5">
    <source>
        <dbReference type="SAM" id="Coils"/>
    </source>
</evidence>
<evidence type="ECO:0000256" key="1">
    <source>
        <dbReference type="ARBA" id="ARBA00004370"/>
    </source>
</evidence>
<organism evidence="9 10">
    <name type="scientific">Cajanus cajan</name>
    <name type="common">Pigeon pea</name>
    <name type="synonym">Cajanus indicus</name>
    <dbReference type="NCBI Taxonomy" id="3821"/>
    <lineage>
        <taxon>Eukaryota</taxon>
        <taxon>Viridiplantae</taxon>
        <taxon>Streptophyta</taxon>
        <taxon>Embryophyta</taxon>
        <taxon>Tracheophyta</taxon>
        <taxon>Spermatophyta</taxon>
        <taxon>Magnoliopsida</taxon>
        <taxon>eudicotyledons</taxon>
        <taxon>Gunneridae</taxon>
        <taxon>Pentapetalae</taxon>
        <taxon>rosids</taxon>
        <taxon>fabids</taxon>
        <taxon>Fabales</taxon>
        <taxon>Fabaceae</taxon>
        <taxon>Papilionoideae</taxon>
        <taxon>50 kb inversion clade</taxon>
        <taxon>NPAAA clade</taxon>
        <taxon>indigoferoid/millettioid clade</taxon>
        <taxon>Phaseoleae</taxon>
        <taxon>Cajanus</taxon>
    </lineage>
</organism>
<dbReference type="STRING" id="3821.A0A151T7Q6"/>
<evidence type="ECO:0000256" key="2">
    <source>
        <dbReference type="ARBA" id="ARBA00022692"/>
    </source>
</evidence>
<dbReference type="Pfam" id="PF04576">
    <property type="entry name" value="Zein-binding"/>
    <property type="match status" value="1"/>
</dbReference>
<feature type="transmembrane region" description="Helical" evidence="7">
    <location>
        <begin position="24"/>
        <end position="41"/>
    </location>
</feature>
<keyword evidence="10" id="KW-1185">Reference proteome</keyword>
<protein>
    <recommendedName>
        <fullName evidence="8">GTD-binding domain-containing protein</fullName>
    </recommendedName>
</protein>
<dbReference type="GO" id="GO:0080115">
    <property type="term" value="F:myosin XI tail binding"/>
    <property type="evidence" value="ECO:0007669"/>
    <property type="project" value="UniProtKB-ARBA"/>
</dbReference>
<name>A0A151T7Q6_CAJCA</name>
<evidence type="ECO:0000256" key="3">
    <source>
        <dbReference type="ARBA" id="ARBA00022989"/>
    </source>
</evidence>
<dbReference type="AlphaFoldDB" id="A0A151T7Q6"/>
<keyword evidence="2 7" id="KW-0812">Transmembrane</keyword>
<keyword evidence="5" id="KW-0175">Coiled coil</keyword>
<dbReference type="PANTHER" id="PTHR31422:SF27">
    <property type="entry name" value="DUF593-CONTAINING PROTEIN 1"/>
    <property type="match status" value="1"/>
</dbReference>
<keyword evidence="3 7" id="KW-1133">Transmembrane helix</keyword>
<comment type="subcellular location">
    <subcellularLocation>
        <location evidence="1">Membrane</location>
    </subcellularLocation>
</comment>
<dbReference type="EMBL" id="CM003610">
    <property type="protein sequence ID" value="KYP63090.1"/>
    <property type="molecule type" value="Genomic_DNA"/>
</dbReference>
<dbReference type="PROSITE" id="PS51775">
    <property type="entry name" value="GTD_BINDING"/>
    <property type="match status" value="1"/>
</dbReference>
<reference evidence="9 10" key="1">
    <citation type="journal article" date="2012" name="Nat. Biotechnol.">
        <title>Draft genome sequence of pigeonpea (Cajanus cajan), an orphan legume crop of resource-poor farmers.</title>
        <authorList>
            <person name="Varshney R.K."/>
            <person name="Chen W."/>
            <person name="Li Y."/>
            <person name="Bharti A.K."/>
            <person name="Saxena R.K."/>
            <person name="Schlueter J.A."/>
            <person name="Donoghue M.T."/>
            <person name="Azam S."/>
            <person name="Fan G."/>
            <person name="Whaley A.M."/>
            <person name="Farmer A.D."/>
            <person name="Sheridan J."/>
            <person name="Iwata A."/>
            <person name="Tuteja R."/>
            <person name="Penmetsa R.V."/>
            <person name="Wu W."/>
            <person name="Upadhyaya H.D."/>
            <person name="Yang S.P."/>
            <person name="Shah T."/>
            <person name="Saxena K.B."/>
            <person name="Michael T."/>
            <person name="McCombie W.R."/>
            <person name="Yang B."/>
            <person name="Zhang G."/>
            <person name="Yang H."/>
            <person name="Wang J."/>
            <person name="Spillane C."/>
            <person name="Cook D.R."/>
            <person name="May G.D."/>
            <person name="Xu X."/>
            <person name="Jackson S.A."/>
        </authorList>
    </citation>
    <scope>NUCLEOTIDE SEQUENCE [LARGE SCALE GENOMIC DNA]</scope>
    <source>
        <strain evidence="10">cv. Asha</strain>
    </source>
</reference>
<evidence type="ECO:0000256" key="4">
    <source>
        <dbReference type="ARBA" id="ARBA00023136"/>
    </source>
</evidence>
<dbReference type="Proteomes" id="UP000075243">
    <property type="component" value="Chromosome 8"/>
</dbReference>
<dbReference type="OMA" id="ECCPEDE"/>
<proteinExistence type="predicted"/>
<sequence>MQTLGGLLVTSVLAFYHRFFRLSLRFFILIFMDFPSTFRFIAKFSELGCGLLLLGYVSPLFNFLGLLLIFLFCLRLLRLSPNTKHNDNDNNSNSRPYNSEDHVFDVMSLRRMVKAERQRYQAACAEIEQERGAAASAAEEAMAMILRLQSEKSAVEIQAKQFRRVVEQRQEYDHEVMESLRWTAEQEESQKNLLERQLEALRERLGQFLNEHEIEHLRDEEDEEGTATGTATGSASVVGDYDDDSSGFLNFSVELDVEVSPQIQSPTYTHTEQDHL</sequence>
<evidence type="ECO:0000259" key="8">
    <source>
        <dbReference type="PROSITE" id="PS51775"/>
    </source>
</evidence>
<accession>A0A151T7Q6</accession>
<evidence type="ECO:0000256" key="7">
    <source>
        <dbReference type="SAM" id="Phobius"/>
    </source>
</evidence>
<feature type="region of interest" description="Disordered" evidence="6">
    <location>
        <begin position="217"/>
        <end position="239"/>
    </location>
</feature>
<gene>
    <name evidence="9" type="ORF">KK1_017655</name>
</gene>
<feature type="transmembrane region" description="Helical" evidence="7">
    <location>
        <begin position="53"/>
        <end position="77"/>
    </location>
</feature>
<feature type="compositionally biased region" description="Low complexity" evidence="6">
    <location>
        <begin position="226"/>
        <end position="239"/>
    </location>
</feature>
<feature type="domain" description="GTD-binding" evidence="8">
    <location>
        <begin position="104"/>
        <end position="202"/>
    </location>
</feature>